<dbReference type="Pfam" id="PF10604">
    <property type="entry name" value="Polyketide_cyc2"/>
    <property type="match status" value="1"/>
</dbReference>
<dbReference type="InterPro" id="IPR019587">
    <property type="entry name" value="Polyketide_cyclase/dehydratase"/>
</dbReference>
<dbReference type="Gene3D" id="3.30.530.20">
    <property type="match status" value="1"/>
</dbReference>
<sequence length="143" mass="15848">MHQFTVKKTLDVGITELWALVSDFANLDWYEGPERVEREGEGPGMKRRIFMAGSDAPVEEQLLSIDHAAHRMEYAVLEGGMNIMRDYRVVAELQANGDTTQATWDAQFSGLTVDGVDPEMMVQVMSDTYASMLGAMANAARNA</sequence>
<accession>A0A918XG76</accession>
<dbReference type="SUPFAM" id="SSF55961">
    <property type="entry name" value="Bet v1-like"/>
    <property type="match status" value="1"/>
</dbReference>
<reference evidence="1" key="2">
    <citation type="submission" date="2020-09" db="EMBL/GenBank/DDBJ databases">
        <authorList>
            <person name="Sun Q."/>
            <person name="Kim S."/>
        </authorList>
    </citation>
    <scope>NUCLEOTIDE SEQUENCE</scope>
    <source>
        <strain evidence="1">KCTC 23430</strain>
    </source>
</reference>
<organism evidence="1 2">
    <name type="scientific">Parahalioglobus pacificus</name>
    <dbReference type="NCBI Taxonomy" id="930806"/>
    <lineage>
        <taxon>Bacteria</taxon>
        <taxon>Pseudomonadati</taxon>
        <taxon>Pseudomonadota</taxon>
        <taxon>Gammaproteobacteria</taxon>
        <taxon>Cellvibrionales</taxon>
        <taxon>Halieaceae</taxon>
        <taxon>Parahalioglobus</taxon>
    </lineage>
</organism>
<evidence type="ECO:0008006" key="3">
    <source>
        <dbReference type="Google" id="ProtNLM"/>
    </source>
</evidence>
<keyword evidence="2" id="KW-1185">Reference proteome</keyword>
<evidence type="ECO:0000313" key="1">
    <source>
        <dbReference type="EMBL" id="GHD30922.1"/>
    </source>
</evidence>
<dbReference type="AlphaFoldDB" id="A0A918XG76"/>
<dbReference type="RefSeq" id="WP_189476465.1">
    <property type="nucleotide sequence ID" value="NZ_BMYM01000001.1"/>
</dbReference>
<reference evidence="1" key="1">
    <citation type="journal article" date="2014" name="Int. J. Syst. Evol. Microbiol.">
        <title>Complete genome sequence of Corynebacterium casei LMG S-19264T (=DSM 44701T), isolated from a smear-ripened cheese.</title>
        <authorList>
            <consortium name="US DOE Joint Genome Institute (JGI-PGF)"/>
            <person name="Walter F."/>
            <person name="Albersmeier A."/>
            <person name="Kalinowski J."/>
            <person name="Ruckert C."/>
        </authorList>
    </citation>
    <scope>NUCLEOTIDE SEQUENCE</scope>
    <source>
        <strain evidence="1">KCTC 23430</strain>
    </source>
</reference>
<comment type="caution">
    <text evidence="1">The sequence shown here is derived from an EMBL/GenBank/DDBJ whole genome shotgun (WGS) entry which is preliminary data.</text>
</comment>
<dbReference type="CDD" id="cd07821">
    <property type="entry name" value="PYR_PYL_RCAR_like"/>
    <property type="match status" value="1"/>
</dbReference>
<evidence type="ECO:0000313" key="2">
    <source>
        <dbReference type="Proteomes" id="UP000644693"/>
    </source>
</evidence>
<name>A0A918XG76_9GAMM</name>
<dbReference type="Proteomes" id="UP000644693">
    <property type="component" value="Unassembled WGS sequence"/>
</dbReference>
<dbReference type="InterPro" id="IPR023393">
    <property type="entry name" value="START-like_dom_sf"/>
</dbReference>
<dbReference type="EMBL" id="BMYM01000001">
    <property type="protein sequence ID" value="GHD30922.1"/>
    <property type="molecule type" value="Genomic_DNA"/>
</dbReference>
<proteinExistence type="predicted"/>
<gene>
    <name evidence="1" type="ORF">GCM10007053_13240</name>
</gene>
<protein>
    <recommendedName>
        <fullName evidence="3">SRPBCC family protein</fullName>
    </recommendedName>
</protein>